<protein>
    <submittedName>
        <fullName evidence="7">Aspartate aminotransferase</fullName>
    </submittedName>
</protein>
<dbReference type="CDD" id="cd00609">
    <property type="entry name" value="AAT_like"/>
    <property type="match status" value="1"/>
</dbReference>
<keyword evidence="3" id="KW-0805">Transcription regulation</keyword>
<dbReference type="InterPro" id="IPR036388">
    <property type="entry name" value="WH-like_DNA-bd_sf"/>
</dbReference>
<evidence type="ECO:0000313" key="7">
    <source>
        <dbReference type="EMBL" id="KJZ00347.1"/>
    </source>
</evidence>
<dbReference type="GeneID" id="58228135"/>
<proteinExistence type="inferred from homology"/>
<evidence type="ECO:0000259" key="6">
    <source>
        <dbReference type="PROSITE" id="PS50949"/>
    </source>
</evidence>
<dbReference type="InterPro" id="IPR000524">
    <property type="entry name" value="Tscrpt_reg_HTH_GntR"/>
</dbReference>
<gene>
    <name evidence="7" type="ORF">TW72_06510</name>
</gene>
<organism evidence="7 8">
    <name type="scientific">Pseudoalteromonas ruthenica</name>
    <dbReference type="NCBI Taxonomy" id="151081"/>
    <lineage>
        <taxon>Bacteria</taxon>
        <taxon>Pseudomonadati</taxon>
        <taxon>Pseudomonadota</taxon>
        <taxon>Gammaproteobacteria</taxon>
        <taxon>Alteromonadales</taxon>
        <taxon>Pseudoalteromonadaceae</taxon>
        <taxon>Pseudoalteromonas</taxon>
    </lineage>
</organism>
<dbReference type="SMART" id="SM00345">
    <property type="entry name" value="HTH_GNTR"/>
    <property type="match status" value="1"/>
</dbReference>
<dbReference type="PROSITE" id="PS50949">
    <property type="entry name" value="HTH_GNTR"/>
    <property type="match status" value="1"/>
</dbReference>
<reference evidence="7 8" key="1">
    <citation type="journal article" date="2015" name="BMC Genomics">
        <title>Genome mining reveals unlocked bioactive potential of marine Gram-negative bacteria.</title>
        <authorList>
            <person name="Machado H."/>
            <person name="Sonnenschein E.C."/>
            <person name="Melchiorsen J."/>
            <person name="Gram L."/>
        </authorList>
    </citation>
    <scope>NUCLEOTIDE SEQUENCE [LARGE SCALE GENOMIC DNA]</scope>
    <source>
        <strain evidence="7 8">S3137</strain>
    </source>
</reference>
<dbReference type="Pfam" id="PF00155">
    <property type="entry name" value="Aminotran_1_2"/>
    <property type="match status" value="1"/>
</dbReference>
<dbReference type="EMBL" id="JXXZ01000006">
    <property type="protein sequence ID" value="KJZ00347.1"/>
    <property type="molecule type" value="Genomic_DNA"/>
</dbReference>
<keyword evidence="5" id="KW-0804">Transcription</keyword>
<dbReference type="GO" id="GO:0003700">
    <property type="term" value="F:DNA-binding transcription factor activity"/>
    <property type="evidence" value="ECO:0007669"/>
    <property type="project" value="InterPro"/>
</dbReference>
<evidence type="ECO:0000256" key="1">
    <source>
        <dbReference type="ARBA" id="ARBA00005384"/>
    </source>
</evidence>
<dbReference type="Proteomes" id="UP000033664">
    <property type="component" value="Unassembled WGS sequence"/>
</dbReference>
<dbReference type="eggNOG" id="COG1167">
    <property type="taxonomic scope" value="Bacteria"/>
</dbReference>
<accession>A0A0F4Q1A2</accession>
<dbReference type="Gene3D" id="3.90.1150.10">
    <property type="entry name" value="Aspartate Aminotransferase, domain 1"/>
    <property type="match status" value="1"/>
</dbReference>
<keyword evidence="4" id="KW-0238">DNA-binding</keyword>
<dbReference type="RefSeq" id="WP_045980075.1">
    <property type="nucleotide sequence ID" value="NZ_JXXY01000015.1"/>
</dbReference>
<dbReference type="SUPFAM" id="SSF46785">
    <property type="entry name" value="Winged helix' DNA-binding domain"/>
    <property type="match status" value="1"/>
</dbReference>
<dbReference type="OrthoDB" id="9804020at2"/>
<dbReference type="InterPro" id="IPR036390">
    <property type="entry name" value="WH_DNA-bd_sf"/>
</dbReference>
<name>A0A0F4Q1A2_9GAMM</name>
<dbReference type="InterPro" id="IPR015421">
    <property type="entry name" value="PyrdxlP-dep_Trfase_major"/>
</dbReference>
<dbReference type="Gene3D" id="3.40.640.10">
    <property type="entry name" value="Type I PLP-dependent aspartate aminotransferase-like (Major domain)"/>
    <property type="match status" value="1"/>
</dbReference>
<dbReference type="Gene3D" id="1.10.10.10">
    <property type="entry name" value="Winged helix-like DNA-binding domain superfamily/Winged helix DNA-binding domain"/>
    <property type="match status" value="1"/>
</dbReference>
<dbReference type="Pfam" id="PF00392">
    <property type="entry name" value="GntR"/>
    <property type="match status" value="1"/>
</dbReference>
<dbReference type="InterPro" id="IPR051446">
    <property type="entry name" value="HTH_trans_reg/aminotransferase"/>
</dbReference>
<dbReference type="InterPro" id="IPR015424">
    <property type="entry name" value="PyrdxlP-dep_Trfase"/>
</dbReference>
<evidence type="ECO:0000256" key="2">
    <source>
        <dbReference type="ARBA" id="ARBA00022898"/>
    </source>
</evidence>
<comment type="similarity">
    <text evidence="1">In the C-terminal section; belongs to the class-I pyridoxal-phosphate-dependent aminotransferase family.</text>
</comment>
<evidence type="ECO:0000313" key="8">
    <source>
        <dbReference type="Proteomes" id="UP000033664"/>
    </source>
</evidence>
<dbReference type="InterPro" id="IPR015422">
    <property type="entry name" value="PyrdxlP-dep_Trfase_small"/>
</dbReference>
<dbReference type="PANTHER" id="PTHR46577">
    <property type="entry name" value="HTH-TYPE TRANSCRIPTIONAL REGULATORY PROTEIN GABR"/>
    <property type="match status" value="1"/>
</dbReference>
<dbReference type="AlphaFoldDB" id="A0A0F4Q1A2"/>
<dbReference type="InterPro" id="IPR004839">
    <property type="entry name" value="Aminotransferase_I/II_large"/>
</dbReference>
<dbReference type="PANTHER" id="PTHR46577:SF1">
    <property type="entry name" value="HTH-TYPE TRANSCRIPTIONAL REGULATORY PROTEIN GABR"/>
    <property type="match status" value="1"/>
</dbReference>
<keyword evidence="7" id="KW-0032">Aminotransferase</keyword>
<keyword evidence="7" id="KW-0808">Transferase</keyword>
<dbReference type="CDD" id="cd07377">
    <property type="entry name" value="WHTH_GntR"/>
    <property type="match status" value="1"/>
</dbReference>
<sequence>MLPQLHGRKGPKYKALAEAYADMIDNGEIKAGTKLPSQRILSYQLGVTVGTVTRAYQELSLLGKTLSVVGSGTYVKETLSADSYYHPLDSQQGIDLSLCRPLIVSQQQHLHNALQQMLGQPQAQSAILDYFSADGLCGHSDTLRQWLNQRWHSKLTPERVQWTYGGQHGLSVILQALTRSGDTVLTEGLCYGEFIHSCAQLERRIQPVAIDDQGLVAEDLLLQCQRHRPRLLYLTPNVQNPTAVQLSAQRRLQIIDICRRFDVLIIEDGVMYCPPEQRQLPLASIAPDITVYVGSFSKYFAGGVRVGYLVLPANLRVPLLKALRSTCMHVSPILIDLICRWLCSGAMEEVDNHIAMELRARYRILTQHLERPADHVIQGFNYWLTLPPQHQAEQVTKQLYELGVRVRSGQQFCVGGYGQVNAIRLSLTGPKTRDELRAGLEIVRSCVR</sequence>
<keyword evidence="8" id="KW-1185">Reference proteome</keyword>
<evidence type="ECO:0000256" key="4">
    <source>
        <dbReference type="ARBA" id="ARBA00023125"/>
    </source>
</evidence>
<evidence type="ECO:0000256" key="5">
    <source>
        <dbReference type="ARBA" id="ARBA00023163"/>
    </source>
</evidence>
<keyword evidence="2" id="KW-0663">Pyridoxal phosphate</keyword>
<dbReference type="GO" id="GO:0008483">
    <property type="term" value="F:transaminase activity"/>
    <property type="evidence" value="ECO:0007669"/>
    <property type="project" value="UniProtKB-KW"/>
</dbReference>
<evidence type="ECO:0000256" key="3">
    <source>
        <dbReference type="ARBA" id="ARBA00023015"/>
    </source>
</evidence>
<dbReference type="GO" id="GO:0030170">
    <property type="term" value="F:pyridoxal phosphate binding"/>
    <property type="evidence" value="ECO:0007669"/>
    <property type="project" value="InterPro"/>
</dbReference>
<feature type="domain" description="HTH gntR-type" evidence="6">
    <location>
        <begin position="10"/>
        <end position="78"/>
    </location>
</feature>
<dbReference type="GO" id="GO:0003677">
    <property type="term" value="F:DNA binding"/>
    <property type="evidence" value="ECO:0007669"/>
    <property type="project" value="UniProtKB-KW"/>
</dbReference>
<comment type="caution">
    <text evidence="7">The sequence shown here is derived from an EMBL/GenBank/DDBJ whole genome shotgun (WGS) entry which is preliminary data.</text>
</comment>
<dbReference type="SUPFAM" id="SSF53383">
    <property type="entry name" value="PLP-dependent transferases"/>
    <property type="match status" value="1"/>
</dbReference>
<dbReference type="PATRIC" id="fig|151081.8.peg.2946"/>